<evidence type="ECO:0000313" key="2">
    <source>
        <dbReference type="EMBL" id="POS00903.1"/>
    </source>
</evidence>
<proteinExistence type="predicted"/>
<dbReference type="EMBL" id="PQNY01000017">
    <property type="protein sequence ID" value="POS00903.1"/>
    <property type="molecule type" value="Genomic_DNA"/>
</dbReference>
<keyword evidence="1" id="KW-0472">Membrane</keyword>
<sequence length="205" mass="24058">MKELKNLDYSIKTFRIFGIAVILICFVFSISVYFYSMSLVEKSKDKVYLLNNGNALELVRSRNLLDNVKAEIKSHVTMFHEFFFNLDPDPQDIKKRVTKALNLIDDTGRQLESSRNESMYYHKMIEGAISSRFYLDSISLQQNNNIYYCKIFAKQKLERSSKIVFKNLIAECRIRQTSRTDDNPHGLLIENYLIKNNETINEINK</sequence>
<evidence type="ECO:0000313" key="3">
    <source>
        <dbReference type="Proteomes" id="UP000237056"/>
    </source>
</evidence>
<feature type="transmembrane region" description="Helical" evidence="1">
    <location>
        <begin position="16"/>
        <end position="36"/>
    </location>
</feature>
<gene>
    <name evidence="2" type="ORF">Q361_1176</name>
</gene>
<reference evidence="2 3" key="1">
    <citation type="submission" date="2018-01" db="EMBL/GenBank/DDBJ databases">
        <title>Genomic Encyclopedia of Type Strains, Phase I: the one thousand microbial genomes (KMG-I) project.</title>
        <authorList>
            <person name="Goeker M."/>
        </authorList>
    </citation>
    <scope>NUCLEOTIDE SEQUENCE [LARGE SCALE GENOMIC DNA]</scope>
    <source>
        <strain evidence="2 3">DSM 17960</strain>
    </source>
</reference>
<protein>
    <submittedName>
        <fullName evidence="2">Conjugative transposon TraK protein</fullName>
    </submittedName>
</protein>
<evidence type="ECO:0000256" key="1">
    <source>
        <dbReference type="SAM" id="Phobius"/>
    </source>
</evidence>
<keyword evidence="1" id="KW-1133">Transmembrane helix</keyword>
<keyword evidence="3" id="KW-1185">Reference proteome</keyword>
<organism evidence="2 3">
    <name type="scientific">Flavobacterium croceum DSM 17960</name>
    <dbReference type="NCBI Taxonomy" id="1121886"/>
    <lineage>
        <taxon>Bacteria</taxon>
        <taxon>Pseudomonadati</taxon>
        <taxon>Bacteroidota</taxon>
        <taxon>Flavobacteriia</taxon>
        <taxon>Flavobacteriales</taxon>
        <taxon>Flavobacteriaceae</taxon>
        <taxon>Flavobacterium</taxon>
    </lineage>
</organism>
<comment type="caution">
    <text evidence="2">The sequence shown here is derived from an EMBL/GenBank/DDBJ whole genome shotgun (WGS) entry which is preliminary data.</text>
</comment>
<dbReference type="InterPro" id="IPR022276">
    <property type="entry name" value="Conjug_transposon_TraK"/>
</dbReference>
<dbReference type="Proteomes" id="UP000237056">
    <property type="component" value="Unassembled WGS sequence"/>
</dbReference>
<name>A0A2S4N6F8_9FLAO</name>
<accession>A0A2S4N6F8</accession>
<dbReference type="AlphaFoldDB" id="A0A2S4N6F8"/>
<dbReference type="NCBIfam" id="TIGR03781">
    <property type="entry name" value="Bac_Flav_CT_K"/>
    <property type="match status" value="1"/>
</dbReference>
<dbReference type="RefSeq" id="WP_103726860.1">
    <property type="nucleotide sequence ID" value="NZ_PQNY01000017.1"/>
</dbReference>
<dbReference type="OrthoDB" id="1039148at2"/>
<keyword evidence="1" id="KW-0812">Transmembrane</keyword>